<reference evidence="9 10" key="1">
    <citation type="submission" date="2016-10" db="EMBL/GenBank/DDBJ databases">
        <authorList>
            <person name="Varghese N."/>
            <person name="Submissions S."/>
        </authorList>
    </citation>
    <scope>NUCLEOTIDE SEQUENCE [LARGE SCALE GENOMIC DNA]</scope>
    <source>
        <strain evidence="9 10">WCC6</strain>
    </source>
</reference>
<keyword evidence="5 7" id="KW-1133">Transmembrane helix</keyword>
<proteinExistence type="predicted"/>
<feature type="transmembrane region" description="Helical" evidence="7">
    <location>
        <begin position="190"/>
        <end position="211"/>
    </location>
</feature>
<dbReference type="PANTHER" id="PTHR30443:SF2">
    <property type="entry name" value="PHOSPHOETHANOLAMINE TRANSFERASE EPTC"/>
    <property type="match status" value="1"/>
</dbReference>
<evidence type="ECO:0000259" key="8">
    <source>
        <dbReference type="Pfam" id="PF00884"/>
    </source>
</evidence>
<dbReference type="InterPro" id="IPR058130">
    <property type="entry name" value="PEA_transf_C"/>
</dbReference>
<dbReference type="Pfam" id="PF00884">
    <property type="entry name" value="Sulfatase"/>
    <property type="match status" value="1"/>
</dbReference>
<protein>
    <submittedName>
        <fullName evidence="9">Heptose-I-phosphate ethanolaminephosphotransferase</fullName>
    </submittedName>
</protein>
<dbReference type="InterPro" id="IPR040423">
    <property type="entry name" value="PEA_transferase"/>
</dbReference>
<evidence type="ECO:0000256" key="6">
    <source>
        <dbReference type="ARBA" id="ARBA00023136"/>
    </source>
</evidence>
<comment type="caution">
    <text evidence="9">The sequence shown here is derived from an EMBL/GenBank/DDBJ whole genome shotgun (WGS) entry which is preliminary data.</text>
</comment>
<dbReference type="CDD" id="cd16017">
    <property type="entry name" value="LptA"/>
    <property type="match status" value="1"/>
</dbReference>
<dbReference type="InterPro" id="IPR017850">
    <property type="entry name" value="Alkaline_phosphatase_core_sf"/>
</dbReference>
<keyword evidence="4 7" id="KW-0812">Transmembrane</keyword>
<evidence type="ECO:0000313" key="10">
    <source>
        <dbReference type="Proteomes" id="UP000182379"/>
    </source>
</evidence>
<organism evidence="9 10">
    <name type="scientific">Acidaminococcus fermentans</name>
    <dbReference type="NCBI Taxonomy" id="905"/>
    <lineage>
        <taxon>Bacteria</taxon>
        <taxon>Bacillati</taxon>
        <taxon>Bacillota</taxon>
        <taxon>Negativicutes</taxon>
        <taxon>Acidaminococcales</taxon>
        <taxon>Acidaminococcaceae</taxon>
        <taxon>Acidaminococcus</taxon>
    </lineage>
</organism>
<dbReference type="EMBL" id="FNOP01000009">
    <property type="protein sequence ID" value="SDW94223.1"/>
    <property type="molecule type" value="Genomic_DNA"/>
</dbReference>
<accession>A0A1H2XMX1</accession>
<evidence type="ECO:0000256" key="1">
    <source>
        <dbReference type="ARBA" id="ARBA00004651"/>
    </source>
</evidence>
<dbReference type="SUPFAM" id="SSF53649">
    <property type="entry name" value="Alkaline phosphatase-like"/>
    <property type="match status" value="1"/>
</dbReference>
<dbReference type="InterPro" id="IPR000917">
    <property type="entry name" value="Sulfatase_N"/>
</dbReference>
<feature type="transmembrane region" description="Helical" evidence="7">
    <location>
        <begin position="39"/>
        <end position="60"/>
    </location>
</feature>
<evidence type="ECO:0000256" key="3">
    <source>
        <dbReference type="ARBA" id="ARBA00022679"/>
    </source>
</evidence>
<keyword evidence="3 9" id="KW-0808">Transferase</keyword>
<dbReference type="Gene3D" id="3.40.720.10">
    <property type="entry name" value="Alkaline Phosphatase, subunit A"/>
    <property type="match status" value="1"/>
</dbReference>
<comment type="subcellular location">
    <subcellularLocation>
        <location evidence="1">Cell membrane</location>
        <topology evidence="1">Multi-pass membrane protein</topology>
    </subcellularLocation>
</comment>
<feature type="domain" description="Sulfatase N-terminal" evidence="8">
    <location>
        <begin position="254"/>
        <end position="505"/>
    </location>
</feature>
<dbReference type="GO" id="GO:0016776">
    <property type="term" value="F:phosphotransferase activity, phosphate group as acceptor"/>
    <property type="evidence" value="ECO:0007669"/>
    <property type="project" value="TreeGrafter"/>
</dbReference>
<dbReference type="GO" id="GO:0009244">
    <property type="term" value="P:lipopolysaccharide core region biosynthetic process"/>
    <property type="evidence" value="ECO:0007669"/>
    <property type="project" value="TreeGrafter"/>
</dbReference>
<feature type="transmembrane region" description="Helical" evidence="7">
    <location>
        <begin position="6"/>
        <end position="27"/>
    </location>
</feature>
<feature type="transmembrane region" description="Helical" evidence="7">
    <location>
        <begin position="149"/>
        <end position="170"/>
    </location>
</feature>
<keyword evidence="2" id="KW-1003">Cell membrane</keyword>
<dbReference type="PANTHER" id="PTHR30443">
    <property type="entry name" value="INNER MEMBRANE PROTEIN"/>
    <property type="match status" value="1"/>
</dbReference>
<feature type="transmembrane region" description="Helical" evidence="7">
    <location>
        <begin position="96"/>
        <end position="120"/>
    </location>
</feature>
<feature type="transmembrane region" description="Helical" evidence="7">
    <location>
        <begin position="66"/>
        <end position="84"/>
    </location>
</feature>
<sequence length="560" mass="63900">MHRITVLRLIRSGIFLFGSLLLVRLLLPESSERKTKEKTAGMLALLWLLPYGSVFSRLPVFFQGDMGNYFIFPSVLFASTVIFLELASHSRKAQPLLCFLCTLVLFLLELSGLAYCFYFFHYGTPLDEIALLSILATTPREACNYLSSLFSLPLLAGLFLALTAGFRLLFHGIETGCRRAACRTLEGKKWIILPLVLLYFFGNYLTSIFPADRFLHLYRKNGPLRAFTELQRNLPRNARTLKLEKPAPSLSGSIVLVLGESACRDDMSAFADLPVNNTPWEKSLRRNPDFFFYPHSYSNFPNTVMAVTQALTSANQYNKKPLKYAVDIMTLAKTAGYETYWISTQEQSSVSDAGITVIARQSDHQIWINGPDEDILQSLAQIPAEKKNFIVLHLMGSHFRYDHRIPQAYVEKQHWTGADKTEKTLWYHRSLHYTDSVLKAVFEESEKLPLQAMIYVSDHGEDMELTHTASPFQYNMVRIPLWIYLSPAYQHAHPQTVQQLRAHENAVFTNDLLFDTLSGILQAPSNFYNSQYDLTSPDYSITRDNALTLHGKKRIAEDRQ</sequence>
<dbReference type="AlphaFoldDB" id="A0A1H2XMX1"/>
<dbReference type="GO" id="GO:0005886">
    <property type="term" value="C:plasma membrane"/>
    <property type="evidence" value="ECO:0007669"/>
    <property type="project" value="UniProtKB-SubCell"/>
</dbReference>
<name>A0A1H2XMX1_ACIFE</name>
<evidence type="ECO:0000256" key="2">
    <source>
        <dbReference type="ARBA" id="ARBA00022475"/>
    </source>
</evidence>
<evidence type="ECO:0000256" key="4">
    <source>
        <dbReference type="ARBA" id="ARBA00022692"/>
    </source>
</evidence>
<keyword evidence="6 7" id="KW-0472">Membrane</keyword>
<evidence type="ECO:0000256" key="7">
    <source>
        <dbReference type="SAM" id="Phobius"/>
    </source>
</evidence>
<evidence type="ECO:0000313" key="9">
    <source>
        <dbReference type="EMBL" id="SDW94223.1"/>
    </source>
</evidence>
<evidence type="ECO:0000256" key="5">
    <source>
        <dbReference type="ARBA" id="ARBA00022989"/>
    </source>
</evidence>
<dbReference type="Proteomes" id="UP000182379">
    <property type="component" value="Unassembled WGS sequence"/>
</dbReference>
<gene>
    <name evidence="9" type="ORF">SAMN05216495_10941</name>
</gene>